<feature type="binding site" evidence="8">
    <location>
        <position position="299"/>
    </location>
    <ligand>
        <name>3-phosphoshikimate</name>
        <dbReference type="ChEBI" id="CHEBI:145989"/>
    </ligand>
</feature>
<feature type="binding site" evidence="8">
    <location>
        <position position="84"/>
    </location>
    <ligand>
        <name>phosphoenolpyruvate</name>
        <dbReference type="ChEBI" id="CHEBI:58702"/>
    </ligand>
</feature>
<evidence type="ECO:0000256" key="8">
    <source>
        <dbReference type="HAMAP-Rule" id="MF_00210"/>
    </source>
</evidence>
<dbReference type="InterPro" id="IPR013792">
    <property type="entry name" value="RNA3'P_cycl/enolpyr_Trfase_a/b"/>
</dbReference>
<comment type="pathway">
    <text evidence="1 8">Metabolic intermediate biosynthesis; chorismate biosynthesis; chorismate from D-erythrose 4-phosphate and phosphoenolpyruvate: step 6/7.</text>
</comment>
<feature type="active site" description="Proton acceptor" evidence="8">
    <location>
        <position position="299"/>
    </location>
</feature>
<dbReference type="InterPro" id="IPR023193">
    <property type="entry name" value="EPSP_synthase_CS"/>
</dbReference>
<feature type="binding site" evidence="8">
    <location>
        <position position="332"/>
    </location>
    <ligand>
        <name>phosphoenolpyruvate</name>
        <dbReference type="ChEBI" id="CHEBI:58702"/>
    </ligand>
</feature>
<sequence length="416" mass="43039">MHATVTVPGSKSQTNRTLVLAALAAAQGQGSSTITGALRSRDTDLMIEALQTLGLRVDGTGSELTVSGRIRPGPEARVDCGLAGTVLRFVPPLAALSAAPITFDGDEQARARPIAPLLDALRGLGVPVDGAGLPFRVQGTGSVAGGTVAIDASASSQFVSGLLLSGASFTDGLTVQHTGSELPSAPHIAMTVQMLRQAGVDVDDSIPNRWLVRPGALRPRHWDVEPDLTNAVAFLAAAVVTGGTVTITGWPADSVQPAKNILDILQTLNSTVRHIDSCLQVQGPQTYRGFDVDLRDVGELTPSVAALAALASPGSVSRLAGIAHLRGHETDRLAALSTEINRLGGNCEQTSDGLVITATPLRPGSWRAYADHRMAMAGAIVGLRVAGVEVDDIGATSKTLPEFPQLWTEMVEGSSG</sequence>
<name>A0A9N7LN69_9MYCO</name>
<dbReference type="GO" id="GO:0005737">
    <property type="term" value="C:cytoplasm"/>
    <property type="evidence" value="ECO:0007669"/>
    <property type="project" value="UniProtKB-SubCell"/>
</dbReference>
<feature type="binding site" evidence="8">
    <location>
        <position position="155"/>
    </location>
    <ligand>
        <name>3-phosphoshikimate</name>
        <dbReference type="ChEBI" id="CHEBI:145989"/>
    </ligand>
</feature>
<reference evidence="10" key="1">
    <citation type="submission" date="2022-06" db="EMBL/GenBank/DDBJ databases">
        <title>Complete genome sequence of Mycobacterium pseudoshottsii NJB1907-Z4.</title>
        <authorList>
            <person name="Komine T."/>
            <person name="Fukano H."/>
            <person name="Wada S."/>
        </authorList>
    </citation>
    <scope>NUCLEOTIDE SEQUENCE</scope>
    <source>
        <strain evidence="10">NJB1907-Z4</strain>
    </source>
</reference>
<evidence type="ECO:0000256" key="6">
    <source>
        <dbReference type="ARBA" id="ARBA00023141"/>
    </source>
</evidence>
<keyword evidence="6 8" id="KW-0057">Aromatic amino acid biosynthesis</keyword>
<protein>
    <recommendedName>
        <fullName evidence="8">3-phosphoshikimate 1-carboxyvinyltransferase</fullName>
        <ecNumber evidence="8">2.5.1.19</ecNumber>
    </recommendedName>
    <alternativeName>
        <fullName evidence="8">5-enolpyruvylshikimate-3-phosphate synthase</fullName>
        <shortName evidence="8">EPSP synthase</shortName>
        <shortName evidence="8">EPSPS</shortName>
    </alternativeName>
</protein>
<comment type="similarity">
    <text evidence="2 8">Belongs to the EPSP synthase family.</text>
</comment>
<dbReference type="PANTHER" id="PTHR21090">
    <property type="entry name" value="AROM/DEHYDROQUINATE SYNTHASE"/>
    <property type="match status" value="1"/>
</dbReference>
<dbReference type="PIRSF" id="PIRSF000505">
    <property type="entry name" value="EPSPS"/>
    <property type="match status" value="1"/>
</dbReference>
<dbReference type="Gene3D" id="3.65.10.10">
    <property type="entry name" value="Enolpyruvate transferase domain"/>
    <property type="match status" value="2"/>
</dbReference>
<evidence type="ECO:0000256" key="4">
    <source>
        <dbReference type="ARBA" id="ARBA00022605"/>
    </source>
</evidence>
<feature type="binding site" evidence="8">
    <location>
        <position position="398"/>
    </location>
    <ligand>
        <name>phosphoenolpyruvate</name>
        <dbReference type="ChEBI" id="CHEBI:58702"/>
    </ligand>
</feature>
<feature type="binding site" evidence="8">
    <location>
        <position position="157"/>
    </location>
    <ligand>
        <name>3-phosphoshikimate</name>
        <dbReference type="ChEBI" id="CHEBI:145989"/>
    </ligand>
</feature>
<dbReference type="PANTHER" id="PTHR21090:SF5">
    <property type="entry name" value="PENTAFUNCTIONAL AROM POLYPEPTIDE"/>
    <property type="match status" value="1"/>
</dbReference>
<feature type="binding site" evidence="8">
    <location>
        <position position="328"/>
    </location>
    <ligand>
        <name>3-phosphoshikimate</name>
        <dbReference type="ChEBI" id="CHEBI:145989"/>
    </ligand>
</feature>
<dbReference type="CDD" id="cd01556">
    <property type="entry name" value="EPSP_synthase"/>
    <property type="match status" value="1"/>
</dbReference>
<dbReference type="AlphaFoldDB" id="A0A9N7LN69"/>
<feature type="binding site" evidence="8">
    <location>
        <position position="157"/>
    </location>
    <ligand>
        <name>phosphoenolpyruvate</name>
        <dbReference type="ChEBI" id="CHEBI:58702"/>
    </ligand>
</feature>
<evidence type="ECO:0000313" key="11">
    <source>
        <dbReference type="Proteomes" id="UP001058626"/>
    </source>
</evidence>
<feature type="binding site" evidence="8">
    <location>
        <position position="11"/>
    </location>
    <ligand>
        <name>phosphoenolpyruvate</name>
        <dbReference type="ChEBI" id="CHEBI:58702"/>
    </ligand>
</feature>
<dbReference type="GO" id="GO:0008652">
    <property type="term" value="P:amino acid biosynthetic process"/>
    <property type="evidence" value="ECO:0007669"/>
    <property type="project" value="UniProtKB-KW"/>
</dbReference>
<keyword evidence="11" id="KW-1185">Reference proteome</keyword>
<comment type="function">
    <text evidence="8">Catalyzes the transfer of the enolpyruvyl moiety of phosphoenolpyruvate (PEP) to the 5-hydroxyl of shikimate-3-phosphate (S3P) to produce enolpyruvyl shikimate-3-phosphate and inorganic phosphate.</text>
</comment>
<dbReference type="InterPro" id="IPR006264">
    <property type="entry name" value="EPSP_synthase"/>
</dbReference>
<dbReference type="FunFam" id="3.65.10.10:FF:000010">
    <property type="entry name" value="3-phosphoshikimate 1-carboxyvinyltransferase"/>
    <property type="match status" value="1"/>
</dbReference>
<dbReference type="InterPro" id="IPR036968">
    <property type="entry name" value="Enolpyruvate_Tfrase_sf"/>
</dbReference>
<evidence type="ECO:0000256" key="3">
    <source>
        <dbReference type="ARBA" id="ARBA00022490"/>
    </source>
</evidence>
<dbReference type="GO" id="GO:0009073">
    <property type="term" value="P:aromatic amino acid family biosynthetic process"/>
    <property type="evidence" value="ECO:0007669"/>
    <property type="project" value="UniProtKB-KW"/>
</dbReference>
<feature type="binding site" evidence="8">
    <location>
        <position position="11"/>
    </location>
    <ligand>
        <name>3-phosphoshikimate</name>
        <dbReference type="ChEBI" id="CHEBI:145989"/>
    </ligand>
</feature>
<evidence type="ECO:0000313" key="10">
    <source>
        <dbReference type="EMBL" id="BDN81266.1"/>
    </source>
</evidence>
<organism evidence="10 11">
    <name type="scientific">Mycobacterium pseudoshottsii</name>
    <dbReference type="NCBI Taxonomy" id="265949"/>
    <lineage>
        <taxon>Bacteria</taxon>
        <taxon>Bacillati</taxon>
        <taxon>Actinomycetota</taxon>
        <taxon>Actinomycetes</taxon>
        <taxon>Mycobacteriales</taxon>
        <taxon>Mycobacteriaceae</taxon>
        <taxon>Mycobacterium</taxon>
        <taxon>Mycobacterium ulcerans group</taxon>
    </lineage>
</organism>
<keyword evidence="3 8" id="KW-0963">Cytoplasm</keyword>
<dbReference type="GO" id="GO:0009423">
    <property type="term" value="P:chorismate biosynthetic process"/>
    <property type="evidence" value="ECO:0007669"/>
    <property type="project" value="UniProtKB-UniRule"/>
</dbReference>
<dbReference type="EMBL" id="AP026367">
    <property type="protein sequence ID" value="BDN81266.1"/>
    <property type="molecule type" value="Genomic_DNA"/>
</dbReference>
<gene>
    <name evidence="8 10" type="primary">aroA</name>
    <name evidence="10" type="ORF">NJB1907Z4_C14810</name>
</gene>
<feature type="binding site" evidence="8">
    <location>
        <position position="373"/>
    </location>
    <ligand>
        <name>phosphoenolpyruvate</name>
        <dbReference type="ChEBI" id="CHEBI:58702"/>
    </ligand>
</feature>
<dbReference type="SUPFAM" id="SSF55205">
    <property type="entry name" value="EPT/RTPC-like"/>
    <property type="match status" value="1"/>
</dbReference>
<evidence type="ECO:0000256" key="1">
    <source>
        <dbReference type="ARBA" id="ARBA00004811"/>
    </source>
</evidence>
<dbReference type="GO" id="GO:0003866">
    <property type="term" value="F:3-phosphoshikimate 1-carboxyvinyltransferase activity"/>
    <property type="evidence" value="ECO:0007669"/>
    <property type="project" value="UniProtKB-UniRule"/>
</dbReference>
<comment type="caution">
    <text evidence="8">Lacks conserved residue(s) required for the propagation of feature annotation.</text>
</comment>
<dbReference type="EC" id="2.5.1.19" evidence="8"/>
<dbReference type="Proteomes" id="UP001058626">
    <property type="component" value="Chromosome"/>
</dbReference>
<comment type="catalytic activity">
    <reaction evidence="7">
        <text>3-phosphoshikimate + phosphoenolpyruvate = 5-O-(1-carboxyvinyl)-3-phosphoshikimate + phosphate</text>
        <dbReference type="Rhea" id="RHEA:21256"/>
        <dbReference type="ChEBI" id="CHEBI:43474"/>
        <dbReference type="ChEBI" id="CHEBI:57701"/>
        <dbReference type="ChEBI" id="CHEBI:58702"/>
        <dbReference type="ChEBI" id="CHEBI:145989"/>
        <dbReference type="EC" id="2.5.1.19"/>
    </reaction>
    <physiologicalReaction direction="left-to-right" evidence="7">
        <dbReference type="Rhea" id="RHEA:21257"/>
    </physiologicalReaction>
</comment>
<keyword evidence="5 8" id="KW-0808">Transferase</keyword>
<feature type="binding site" evidence="8">
    <location>
        <position position="156"/>
    </location>
    <ligand>
        <name>3-phosphoshikimate</name>
        <dbReference type="ChEBI" id="CHEBI:145989"/>
    </ligand>
</feature>
<dbReference type="InterPro" id="IPR001986">
    <property type="entry name" value="Enolpyruvate_Tfrase_dom"/>
</dbReference>
<proteinExistence type="inferred from homology"/>
<evidence type="ECO:0000256" key="2">
    <source>
        <dbReference type="ARBA" id="ARBA00009948"/>
    </source>
</evidence>
<evidence type="ECO:0000259" key="9">
    <source>
        <dbReference type="Pfam" id="PF00275"/>
    </source>
</evidence>
<dbReference type="FunFam" id="3.65.10.10:FF:000011">
    <property type="entry name" value="3-phosphoshikimate 1-carboxyvinyltransferase"/>
    <property type="match status" value="1"/>
</dbReference>
<feature type="binding site" evidence="8">
    <location>
        <position position="12"/>
    </location>
    <ligand>
        <name>3-phosphoshikimate</name>
        <dbReference type="ChEBI" id="CHEBI:145989"/>
    </ligand>
</feature>
<evidence type="ECO:0000256" key="7">
    <source>
        <dbReference type="ARBA" id="ARBA00044633"/>
    </source>
</evidence>
<comment type="subcellular location">
    <subcellularLocation>
        <location evidence="8">Cytoplasm</location>
    </subcellularLocation>
</comment>
<comment type="subunit">
    <text evidence="8">Monomer.</text>
</comment>
<accession>A0A9N7LN69</accession>
<feature type="domain" description="Enolpyruvate transferase" evidence="9">
    <location>
        <begin position="2"/>
        <end position="405"/>
    </location>
</feature>
<dbReference type="PROSITE" id="PS00104">
    <property type="entry name" value="EPSP_SYNTHASE_1"/>
    <property type="match status" value="1"/>
</dbReference>
<dbReference type="Pfam" id="PF00275">
    <property type="entry name" value="EPSP_synthase"/>
    <property type="match status" value="1"/>
</dbReference>
<keyword evidence="4 8" id="KW-0028">Amino-acid biosynthesis</keyword>
<feature type="binding site" evidence="8">
    <location>
        <position position="112"/>
    </location>
    <ligand>
        <name>phosphoenolpyruvate</name>
        <dbReference type="ChEBI" id="CHEBI:58702"/>
    </ligand>
</feature>
<feature type="binding site" evidence="8">
    <location>
        <position position="184"/>
    </location>
    <ligand>
        <name>3-phosphoshikimate</name>
        <dbReference type="ChEBI" id="CHEBI:145989"/>
    </ligand>
</feature>
<dbReference type="PROSITE" id="PS00885">
    <property type="entry name" value="EPSP_SYNTHASE_2"/>
    <property type="match status" value="1"/>
</dbReference>
<evidence type="ECO:0000256" key="5">
    <source>
        <dbReference type="ARBA" id="ARBA00022679"/>
    </source>
</evidence>
<feature type="binding site" evidence="8">
    <location>
        <position position="16"/>
    </location>
    <ligand>
        <name>3-phosphoshikimate</name>
        <dbReference type="ChEBI" id="CHEBI:145989"/>
    </ligand>
</feature>
<dbReference type="HAMAP" id="MF_00210">
    <property type="entry name" value="EPSP_synth"/>
    <property type="match status" value="1"/>
</dbReference>
<dbReference type="NCBIfam" id="TIGR01356">
    <property type="entry name" value="aroA"/>
    <property type="match status" value="1"/>
</dbReference>